<gene>
    <name evidence="9 10 11 12 13 14 15 16 17 18" type="primary">TRPT1</name>
</gene>
<evidence type="ECO:0000313" key="17">
    <source>
        <dbReference type="RefSeq" id="XP_032819981.1"/>
    </source>
</evidence>
<comment type="catalytic activity">
    <reaction evidence="6">
        <text>2'-phospho-[ligated tRNA] + NAD(+) = mature tRNA + ADP-alpha-D-ribose 1'',2''-cyclic phosphate + nicotinamide</text>
        <dbReference type="Rhea" id="RHEA:23324"/>
        <dbReference type="Rhea" id="RHEA-COMP:11106"/>
        <dbReference type="Rhea" id="RHEA-COMP:11107"/>
        <dbReference type="ChEBI" id="CHEBI:17154"/>
        <dbReference type="ChEBI" id="CHEBI:57540"/>
        <dbReference type="ChEBI" id="CHEBI:76596"/>
        <dbReference type="ChEBI" id="CHEBI:82883"/>
        <dbReference type="ChEBI" id="CHEBI:85027"/>
        <dbReference type="EC" id="2.7.1.160"/>
    </reaction>
</comment>
<proteinExistence type="inferred from homology"/>
<dbReference type="Pfam" id="PF01885">
    <property type="entry name" value="PTS_2-RNA"/>
    <property type="match status" value="1"/>
</dbReference>
<dbReference type="RefSeq" id="XP_032819975.1">
    <property type="nucleotide sequence ID" value="XM_032964084.1"/>
</dbReference>
<dbReference type="InterPro" id="IPR042081">
    <property type="entry name" value="RNA_2'-PTrans_C"/>
</dbReference>
<accession>A0AAJ7TNX6</accession>
<dbReference type="RefSeq" id="XP_032819973.1">
    <property type="nucleotide sequence ID" value="XM_032964082.1"/>
</dbReference>
<comment type="function">
    <text evidence="1">Catalyzes the last step of tRNA splicing, the transfer of the splice junction 2'-phosphate from ligated tRNA to NAD to produce ADP-ribose 1''-2'' cyclic phosphate.</text>
</comment>
<keyword evidence="8" id="KW-1185">Reference proteome</keyword>
<dbReference type="Gene3D" id="1.10.10.970">
    <property type="entry name" value="RNA 2'-phosphotransferase, Tpt1/KptA family, N-terminal domain"/>
    <property type="match status" value="1"/>
</dbReference>
<dbReference type="InterPro" id="IPR042080">
    <property type="entry name" value="RNA_2'-PTrans_N"/>
</dbReference>
<organism evidence="8 13">
    <name type="scientific">Petromyzon marinus</name>
    <name type="common">Sea lamprey</name>
    <dbReference type="NCBI Taxonomy" id="7757"/>
    <lineage>
        <taxon>Eukaryota</taxon>
        <taxon>Metazoa</taxon>
        <taxon>Chordata</taxon>
        <taxon>Craniata</taxon>
        <taxon>Vertebrata</taxon>
        <taxon>Cyclostomata</taxon>
        <taxon>Hyperoartia</taxon>
        <taxon>Petromyzontiformes</taxon>
        <taxon>Petromyzontidae</taxon>
        <taxon>Petromyzon</taxon>
    </lineage>
</organism>
<protein>
    <recommendedName>
        <fullName evidence="3">2'-phosphotransferase</fullName>
        <ecNumber evidence="3">2.7.1.160</ecNumber>
    </recommendedName>
</protein>
<evidence type="ECO:0000256" key="5">
    <source>
        <dbReference type="ARBA" id="ARBA00023027"/>
    </source>
</evidence>
<dbReference type="AlphaFoldDB" id="A0AAJ7TNX6"/>
<evidence type="ECO:0000313" key="15">
    <source>
        <dbReference type="RefSeq" id="XP_032819979.1"/>
    </source>
</evidence>
<evidence type="ECO:0000313" key="14">
    <source>
        <dbReference type="RefSeq" id="XP_032819978.1"/>
    </source>
</evidence>
<dbReference type="PANTHER" id="PTHR12684">
    <property type="entry name" value="PUTATIVE PHOSPHOTRANSFERASE"/>
    <property type="match status" value="1"/>
</dbReference>
<keyword evidence="5" id="KW-0520">NAD</keyword>
<dbReference type="CTD" id="83707"/>
<evidence type="ECO:0000313" key="13">
    <source>
        <dbReference type="RefSeq" id="XP_032819977.1"/>
    </source>
</evidence>
<evidence type="ECO:0000313" key="9">
    <source>
        <dbReference type="RefSeq" id="XP_032819972.1"/>
    </source>
</evidence>
<evidence type="ECO:0000256" key="4">
    <source>
        <dbReference type="ARBA" id="ARBA00022679"/>
    </source>
</evidence>
<evidence type="ECO:0000256" key="3">
    <source>
        <dbReference type="ARBA" id="ARBA00012007"/>
    </source>
</evidence>
<dbReference type="GO" id="GO:0006388">
    <property type="term" value="P:tRNA splicing, via endonucleolytic cleavage and ligation"/>
    <property type="evidence" value="ECO:0007669"/>
    <property type="project" value="TreeGrafter"/>
</dbReference>
<evidence type="ECO:0000313" key="10">
    <source>
        <dbReference type="RefSeq" id="XP_032819973.1"/>
    </source>
</evidence>
<dbReference type="Gene3D" id="3.20.170.30">
    <property type="match status" value="1"/>
</dbReference>
<dbReference type="GO" id="GO:0000215">
    <property type="term" value="F:tRNA 2'-phosphotransferase activity"/>
    <property type="evidence" value="ECO:0007669"/>
    <property type="project" value="UniProtKB-EC"/>
</dbReference>
<dbReference type="RefSeq" id="XP_032819981.1">
    <property type="nucleotide sequence ID" value="XM_032964090.1"/>
</dbReference>
<evidence type="ECO:0000313" key="12">
    <source>
        <dbReference type="RefSeq" id="XP_032819975.1"/>
    </source>
</evidence>
<sequence>MSGEHLPPHGWTRHGGRGQGRGHGGRRHHSTHSENPDVRLSKTLSYALRHGAHRLGLHMGSDGFVDVQELLAQRSLAGYEEADLRRVVESNDKQRFALRAHPTTGSLQIRANQGHSLQVEELDLQPITLHGSDLPECAVHGTFARHWPSILRDGLSRRGRAHIHMAPGEPGAEGVISGMRGNCEIAIYIDIEKALQDGIPFYRSANGVILSSGNAQGVLPRQYFQRVMQLQPERKQLPLEGDTPS</sequence>
<evidence type="ECO:0000313" key="16">
    <source>
        <dbReference type="RefSeq" id="XP_032819980.1"/>
    </source>
</evidence>
<evidence type="ECO:0000313" key="18">
    <source>
        <dbReference type="RefSeq" id="XP_032819982.1"/>
    </source>
</evidence>
<dbReference type="RefSeq" id="XP_032819974.1">
    <property type="nucleotide sequence ID" value="XM_032964083.1"/>
</dbReference>
<evidence type="ECO:0000313" key="11">
    <source>
        <dbReference type="RefSeq" id="XP_032819974.1"/>
    </source>
</evidence>
<evidence type="ECO:0000256" key="2">
    <source>
        <dbReference type="ARBA" id="ARBA00009836"/>
    </source>
</evidence>
<evidence type="ECO:0000256" key="1">
    <source>
        <dbReference type="ARBA" id="ARBA00003343"/>
    </source>
</evidence>
<dbReference type="RefSeq" id="XP_032819972.1">
    <property type="nucleotide sequence ID" value="XM_032964081.1"/>
</dbReference>
<dbReference type="RefSeq" id="XP_032819982.1">
    <property type="nucleotide sequence ID" value="XM_032964091.1"/>
</dbReference>
<dbReference type="Proteomes" id="UP001318040">
    <property type="component" value="Chromosome 31"/>
</dbReference>
<reference evidence="9 10" key="1">
    <citation type="submission" date="2025-04" db="UniProtKB">
        <authorList>
            <consortium name="RefSeq"/>
        </authorList>
    </citation>
    <scope>IDENTIFICATION</scope>
    <source>
        <tissue evidence="9 10">Sperm</tissue>
    </source>
</reference>
<dbReference type="RefSeq" id="XP_032819980.1">
    <property type="nucleotide sequence ID" value="XM_032964089.1"/>
</dbReference>
<evidence type="ECO:0000256" key="7">
    <source>
        <dbReference type="SAM" id="MobiDB-lite"/>
    </source>
</evidence>
<evidence type="ECO:0000256" key="6">
    <source>
        <dbReference type="ARBA" id="ARBA00047949"/>
    </source>
</evidence>
<dbReference type="InterPro" id="IPR002745">
    <property type="entry name" value="Ptrans_KptA/Tpt1"/>
</dbReference>
<dbReference type="GeneID" id="116947868"/>
<name>A0AAJ7TNX6_PETMA</name>
<dbReference type="RefSeq" id="XP_032819978.1">
    <property type="nucleotide sequence ID" value="XM_032964087.1"/>
</dbReference>
<dbReference type="EC" id="2.7.1.160" evidence="3"/>
<dbReference type="SUPFAM" id="SSF56399">
    <property type="entry name" value="ADP-ribosylation"/>
    <property type="match status" value="1"/>
</dbReference>
<dbReference type="RefSeq" id="XP_032819977.1">
    <property type="nucleotide sequence ID" value="XM_032964086.1"/>
</dbReference>
<keyword evidence="4" id="KW-0808">Transferase</keyword>
<dbReference type="RefSeq" id="XP_032819979.1">
    <property type="nucleotide sequence ID" value="XM_032964088.1"/>
</dbReference>
<feature type="region of interest" description="Disordered" evidence="7">
    <location>
        <begin position="1"/>
        <end position="39"/>
    </location>
</feature>
<evidence type="ECO:0000313" key="8">
    <source>
        <dbReference type="Proteomes" id="UP001318040"/>
    </source>
</evidence>
<dbReference type="PANTHER" id="PTHR12684:SF2">
    <property type="entry name" value="TRNA 2'-PHOSPHOTRANSFERASE 1"/>
    <property type="match status" value="1"/>
</dbReference>
<comment type="similarity">
    <text evidence="2">Belongs to the KptA/TPT1 family.</text>
</comment>